<dbReference type="EMBL" id="KN880469">
    <property type="protein sequence ID" value="KIY70355.1"/>
    <property type="molecule type" value="Genomic_DNA"/>
</dbReference>
<dbReference type="PANTHER" id="PTHR10357:SF179">
    <property type="entry name" value="NEUTRAL AND BASIC AMINO ACID TRANSPORT PROTEIN RBAT"/>
    <property type="match status" value="1"/>
</dbReference>
<dbReference type="Gene3D" id="3.90.400.10">
    <property type="entry name" value="Oligo-1,6-glucosidase, Domain 2"/>
    <property type="match status" value="1"/>
</dbReference>
<evidence type="ECO:0000256" key="1">
    <source>
        <dbReference type="ARBA" id="ARBA00008061"/>
    </source>
</evidence>
<dbReference type="CDD" id="cd11333">
    <property type="entry name" value="AmyAc_SI_OligoGlu_DGase"/>
    <property type="match status" value="1"/>
</dbReference>
<dbReference type="STRING" id="1314674.A0A0D7BJE7"/>
<gene>
    <name evidence="6" type="ORF">CYLTODRAFT_371077</name>
</gene>
<evidence type="ECO:0000313" key="7">
    <source>
        <dbReference type="Proteomes" id="UP000054007"/>
    </source>
</evidence>
<dbReference type="FunFam" id="2.60.40.1180:FF:000007">
    <property type="entry name" value="Sucrose isomerase"/>
    <property type="match status" value="1"/>
</dbReference>
<sequence>MTTVSLPNEPWWKSSVVYQIYPISFLDTTGDGFGDLNGITSKLDYLKDLGVDVLWLCPIYKSPLADMGYDIADYRAIDERYGTLEDWDRLLKGVHERGMKLMMDLVANHTSDEHQWFVESRASKDSPKRDWYVWRPPRIDADGKRHPPNNWRSVFEGSAWTYDEPTGEYYLHLYLEKQPDLNWESDALRNAVWDLMRFWLDRGCDGFRMDVINLISKVEGLPNADVVEPKEEFQPAFAHYANGPRVHEFIKDMRRLVLDHYDTITVGETPFTYNVEELARYVLPANKELHMVFQFELMTIDQAKVPDASPLQHADWKVSELRDWLHRWQTFKKDEGFWNAVFIENHDHPRAVSRFGNDTTTELRTVSAKLISLFEITQKGTLYVYQGQELGIKNFPRSWGLEEYKDCASQNYWTRILHNRSLETGKKEEDIDMEDILDNFQKKARDHSRTPMQWDSSANSGFSTGTPWMRVNDDFKTWNAELQIKDEQSVHSFYKKALKTRKENPVLIFGEFELLLPDHPTVIAFKRIHGSQEALVLLNFRNEDASVALADEAKRSWRLLLGNYAVEEGQSFDLKPYEGRVYIL</sequence>
<name>A0A0D7BJE7_9AGAR</name>
<dbReference type="InterPro" id="IPR006047">
    <property type="entry name" value="GH13_cat_dom"/>
</dbReference>
<dbReference type="OrthoDB" id="1740265at2759"/>
<dbReference type="Pfam" id="PF00128">
    <property type="entry name" value="Alpha-amylase"/>
    <property type="match status" value="1"/>
</dbReference>
<evidence type="ECO:0000313" key="6">
    <source>
        <dbReference type="EMBL" id="KIY70355.1"/>
    </source>
</evidence>
<protein>
    <submittedName>
        <fullName evidence="6">Glycoside hydrolase family 13 protein</fullName>
    </submittedName>
</protein>
<dbReference type="InterPro" id="IPR032091">
    <property type="entry name" value="Malt_amylase-like_C"/>
</dbReference>
<proteinExistence type="inferred from homology"/>
<dbReference type="GO" id="GO:0004575">
    <property type="term" value="F:sucrose alpha-glucosidase activity"/>
    <property type="evidence" value="ECO:0007669"/>
    <property type="project" value="TreeGrafter"/>
</dbReference>
<dbReference type="AlphaFoldDB" id="A0A0D7BJE7"/>
<reference evidence="6 7" key="1">
    <citation type="journal article" date="2015" name="Fungal Genet. Biol.">
        <title>Evolution of novel wood decay mechanisms in Agaricales revealed by the genome sequences of Fistulina hepatica and Cylindrobasidium torrendii.</title>
        <authorList>
            <person name="Floudas D."/>
            <person name="Held B.W."/>
            <person name="Riley R."/>
            <person name="Nagy L.G."/>
            <person name="Koehler G."/>
            <person name="Ransdell A.S."/>
            <person name="Younus H."/>
            <person name="Chow J."/>
            <person name="Chiniquy J."/>
            <person name="Lipzen A."/>
            <person name="Tritt A."/>
            <person name="Sun H."/>
            <person name="Haridas S."/>
            <person name="LaButti K."/>
            <person name="Ohm R.A."/>
            <person name="Kues U."/>
            <person name="Blanchette R.A."/>
            <person name="Grigoriev I.V."/>
            <person name="Minto R.E."/>
            <person name="Hibbett D.S."/>
        </authorList>
    </citation>
    <scope>NUCLEOTIDE SEQUENCE [LARGE SCALE GENOMIC DNA]</scope>
    <source>
        <strain evidence="6 7">FP15055 ss-10</strain>
    </source>
</reference>
<dbReference type="PANTHER" id="PTHR10357">
    <property type="entry name" value="ALPHA-AMYLASE FAMILY MEMBER"/>
    <property type="match status" value="1"/>
</dbReference>
<dbReference type="InterPro" id="IPR045857">
    <property type="entry name" value="O16G_dom_2"/>
</dbReference>
<accession>A0A0D7BJE7</accession>
<dbReference type="GO" id="GO:0033934">
    <property type="term" value="F:glucan 1,4-alpha-maltotriohydrolase activity"/>
    <property type="evidence" value="ECO:0007669"/>
    <property type="project" value="TreeGrafter"/>
</dbReference>
<dbReference type="SUPFAM" id="SSF51011">
    <property type="entry name" value="Glycosyl hydrolase domain"/>
    <property type="match status" value="1"/>
</dbReference>
<keyword evidence="2 6" id="KW-0378">Hydrolase</keyword>
<dbReference type="InterPro" id="IPR017853">
    <property type="entry name" value="GH"/>
</dbReference>
<evidence type="ECO:0000256" key="4">
    <source>
        <dbReference type="ARBA" id="ARBA00026248"/>
    </source>
</evidence>
<keyword evidence="4" id="KW-0462">Maltose metabolism</keyword>
<dbReference type="FunFam" id="3.90.400.10:FF:000004">
    <property type="entry name" value="Oligo-1,6-glucosidase"/>
    <property type="match status" value="1"/>
</dbReference>
<keyword evidence="3" id="KW-0326">Glycosidase</keyword>
<evidence type="ECO:0000256" key="3">
    <source>
        <dbReference type="ARBA" id="ARBA00023295"/>
    </source>
</evidence>
<dbReference type="GO" id="GO:0004574">
    <property type="term" value="F:oligo-1,6-glucosidase activity"/>
    <property type="evidence" value="ECO:0007669"/>
    <property type="project" value="TreeGrafter"/>
</dbReference>
<evidence type="ECO:0000259" key="5">
    <source>
        <dbReference type="SMART" id="SM00642"/>
    </source>
</evidence>
<dbReference type="SMART" id="SM00642">
    <property type="entry name" value="Aamy"/>
    <property type="match status" value="1"/>
</dbReference>
<dbReference type="Gene3D" id="3.20.20.80">
    <property type="entry name" value="Glycosidases"/>
    <property type="match status" value="1"/>
</dbReference>
<evidence type="ECO:0000256" key="2">
    <source>
        <dbReference type="ARBA" id="ARBA00022801"/>
    </source>
</evidence>
<dbReference type="GO" id="GO:0005987">
    <property type="term" value="P:sucrose catabolic process"/>
    <property type="evidence" value="ECO:0007669"/>
    <property type="project" value="TreeGrafter"/>
</dbReference>
<dbReference type="FunFam" id="3.20.20.80:FF:000064">
    <property type="entry name" value="Oligo-1,6-glucosidase"/>
    <property type="match status" value="2"/>
</dbReference>
<dbReference type="Pfam" id="PF16657">
    <property type="entry name" value="Malt_amylase_C"/>
    <property type="match status" value="1"/>
</dbReference>
<organism evidence="6 7">
    <name type="scientific">Cylindrobasidium torrendii FP15055 ss-10</name>
    <dbReference type="NCBI Taxonomy" id="1314674"/>
    <lineage>
        <taxon>Eukaryota</taxon>
        <taxon>Fungi</taxon>
        <taxon>Dikarya</taxon>
        <taxon>Basidiomycota</taxon>
        <taxon>Agaricomycotina</taxon>
        <taxon>Agaricomycetes</taxon>
        <taxon>Agaricomycetidae</taxon>
        <taxon>Agaricales</taxon>
        <taxon>Marasmiineae</taxon>
        <taxon>Physalacriaceae</taxon>
        <taxon>Cylindrobasidium</taxon>
    </lineage>
</organism>
<dbReference type="GO" id="GO:0000025">
    <property type="term" value="P:maltose catabolic process"/>
    <property type="evidence" value="ECO:0007669"/>
    <property type="project" value="TreeGrafter"/>
</dbReference>
<comment type="similarity">
    <text evidence="1">Belongs to the glycosyl hydrolase 13 family.</text>
</comment>
<dbReference type="InterPro" id="IPR013780">
    <property type="entry name" value="Glyco_hydro_b"/>
</dbReference>
<dbReference type="SUPFAM" id="SSF51445">
    <property type="entry name" value="(Trans)glycosidases"/>
    <property type="match status" value="1"/>
</dbReference>
<keyword evidence="7" id="KW-1185">Reference proteome</keyword>
<feature type="domain" description="Glycosyl hydrolase family 13 catalytic" evidence="5">
    <location>
        <begin position="19"/>
        <end position="449"/>
    </location>
</feature>
<dbReference type="Proteomes" id="UP000054007">
    <property type="component" value="Unassembled WGS sequence"/>
</dbReference>
<dbReference type="Gene3D" id="2.60.40.1180">
    <property type="entry name" value="Golgi alpha-mannosidase II"/>
    <property type="match status" value="1"/>
</dbReference>
<dbReference type="GO" id="GO:0004556">
    <property type="term" value="F:alpha-amylase activity"/>
    <property type="evidence" value="ECO:0007669"/>
    <property type="project" value="TreeGrafter"/>
</dbReference>